<dbReference type="PANTHER" id="PTHR36925">
    <property type="entry name" value="COBALT-PRECORRIN-6A REDUCTASE"/>
    <property type="match status" value="1"/>
</dbReference>
<accession>A0ABS3LED7</accession>
<dbReference type="PROSITE" id="PS51014">
    <property type="entry name" value="COBK_CBIJ"/>
    <property type="match status" value="1"/>
</dbReference>
<evidence type="ECO:0000256" key="1">
    <source>
        <dbReference type="ARBA" id="ARBA00004953"/>
    </source>
</evidence>
<comment type="caution">
    <text evidence="4">The sequence shown here is derived from an EMBL/GenBank/DDBJ whole genome shotgun (WGS) entry which is preliminary data.</text>
</comment>
<reference evidence="4 5" key="1">
    <citation type="submission" date="2021-03" db="EMBL/GenBank/DDBJ databases">
        <title>Enterococcal diversity collection.</title>
        <authorList>
            <person name="Gilmore M.S."/>
            <person name="Schwartzman J."/>
            <person name="Van Tyne D."/>
            <person name="Martin M."/>
            <person name="Earl A.M."/>
            <person name="Manson A.L."/>
            <person name="Straub T."/>
            <person name="Salamzade R."/>
            <person name="Saavedra J."/>
            <person name="Lebreton F."/>
            <person name="Prichula J."/>
            <person name="Schaufler K."/>
            <person name="Gaca A."/>
            <person name="Sgardioli B."/>
            <person name="Wagenaar J."/>
            <person name="Strong T."/>
        </authorList>
    </citation>
    <scope>NUCLEOTIDE SEQUENCE [LARGE SCALE GENOMIC DNA]</scope>
    <source>
        <strain evidence="4 5">669A</strain>
    </source>
</reference>
<proteinExistence type="predicted"/>
<dbReference type="EMBL" id="JAFREM010000029">
    <property type="protein sequence ID" value="MBO1308003.1"/>
    <property type="molecule type" value="Genomic_DNA"/>
</dbReference>
<dbReference type="NCBIfam" id="TIGR00715">
    <property type="entry name" value="precor6x_red"/>
    <property type="match status" value="1"/>
</dbReference>
<organism evidence="4 5">
    <name type="scientific">Candidatus Enterococcus moelleringii</name>
    <dbReference type="NCBI Taxonomy" id="2815325"/>
    <lineage>
        <taxon>Bacteria</taxon>
        <taxon>Bacillati</taxon>
        <taxon>Bacillota</taxon>
        <taxon>Bacilli</taxon>
        <taxon>Lactobacillales</taxon>
        <taxon>Enterococcaceae</taxon>
        <taxon>Enterococcus</taxon>
    </lineage>
</organism>
<keyword evidence="2" id="KW-0169">Cobalamin biosynthesis</keyword>
<dbReference type="PANTHER" id="PTHR36925:SF1">
    <property type="entry name" value="COBALT-PRECORRIN-6A REDUCTASE"/>
    <property type="match status" value="1"/>
</dbReference>
<comment type="pathway">
    <text evidence="1">Cofactor biosynthesis; adenosylcobalamin biosynthesis.</text>
</comment>
<dbReference type="Pfam" id="PF02571">
    <property type="entry name" value="CbiJ"/>
    <property type="match status" value="1"/>
</dbReference>
<keyword evidence="5" id="KW-1185">Reference proteome</keyword>
<evidence type="ECO:0000313" key="5">
    <source>
        <dbReference type="Proteomes" id="UP000664601"/>
    </source>
</evidence>
<dbReference type="Proteomes" id="UP000664601">
    <property type="component" value="Unassembled WGS sequence"/>
</dbReference>
<protein>
    <submittedName>
        <fullName evidence="4">Precorrin-6A reductase</fullName>
        <ecNumber evidence="4">1.3.1.54</ecNumber>
    </submittedName>
</protein>
<keyword evidence="3 4" id="KW-0560">Oxidoreductase</keyword>
<dbReference type="InterPro" id="IPR003723">
    <property type="entry name" value="Precorrin-6x_reduct"/>
</dbReference>
<dbReference type="GO" id="GO:0016994">
    <property type="term" value="F:precorrin-6A reductase activity"/>
    <property type="evidence" value="ECO:0007669"/>
    <property type="project" value="UniProtKB-EC"/>
</dbReference>
<evidence type="ECO:0000313" key="4">
    <source>
        <dbReference type="EMBL" id="MBO1308003.1"/>
    </source>
</evidence>
<gene>
    <name evidence="4" type="primary">cobK</name>
    <name evidence="4" type="ORF">JZO70_17645</name>
</gene>
<evidence type="ECO:0000256" key="2">
    <source>
        <dbReference type="ARBA" id="ARBA00022573"/>
    </source>
</evidence>
<evidence type="ECO:0000256" key="3">
    <source>
        <dbReference type="ARBA" id="ARBA00023002"/>
    </source>
</evidence>
<dbReference type="RefSeq" id="WP_207674993.1">
    <property type="nucleotide sequence ID" value="NZ_JAFREM010000029.1"/>
</dbReference>
<sequence length="252" mass="27769">MILVLGGTSDSLKIAEGLQQQGMEFYLSVVSDYGAKLAIEVTQQVIQGRMNVEELVGFLKEKQIQLVIDATHPFAVEVSKNAMKACQQTACDYLRFERPSEMPEDVITVETIEAACQAATQYDGKIYLTTGSKTLPQFIQYLPKEQLIVRVLPMAEVLHICEACGLQADQIEAIKGPFSEEMNQALLTHNQAAVMITKESGQAGGFMEKVAACQKLGIPCIVMTREKLEYPQIAATAEEVIQLALPKKELKI</sequence>
<name>A0ABS3LED7_9ENTE</name>
<dbReference type="EC" id="1.3.1.54" evidence="4"/>